<dbReference type="PANTHER" id="PTHR43143:SF5">
    <property type="entry name" value="SECRETED PROTEIN"/>
    <property type="match status" value="1"/>
</dbReference>
<dbReference type="InterPro" id="IPR051918">
    <property type="entry name" value="STPP_CPPED1"/>
</dbReference>
<dbReference type="InterPro" id="IPR004843">
    <property type="entry name" value="Calcineurin-like_PHP"/>
</dbReference>
<dbReference type="SUPFAM" id="SSF56300">
    <property type="entry name" value="Metallo-dependent phosphatases"/>
    <property type="match status" value="1"/>
</dbReference>
<evidence type="ECO:0000313" key="3">
    <source>
        <dbReference type="Proteomes" id="UP000550714"/>
    </source>
</evidence>
<dbReference type="GO" id="GO:0016787">
    <property type="term" value="F:hydrolase activity"/>
    <property type="evidence" value="ECO:0007669"/>
    <property type="project" value="InterPro"/>
</dbReference>
<gene>
    <name evidence="2" type="ORF">FHS23_004395</name>
</gene>
<dbReference type="Proteomes" id="UP000550714">
    <property type="component" value="Unassembled WGS sequence"/>
</dbReference>
<organism evidence="2 3">
    <name type="scientific">Prauserella isguenensis</name>
    <dbReference type="NCBI Taxonomy" id="1470180"/>
    <lineage>
        <taxon>Bacteria</taxon>
        <taxon>Bacillati</taxon>
        <taxon>Actinomycetota</taxon>
        <taxon>Actinomycetes</taxon>
        <taxon>Pseudonocardiales</taxon>
        <taxon>Pseudonocardiaceae</taxon>
        <taxon>Prauserella</taxon>
    </lineage>
</organism>
<evidence type="ECO:0000313" key="2">
    <source>
        <dbReference type="EMBL" id="MBB3053346.1"/>
    </source>
</evidence>
<dbReference type="PANTHER" id="PTHR43143">
    <property type="entry name" value="METALLOPHOSPHOESTERASE, CALCINEURIN SUPERFAMILY"/>
    <property type="match status" value="1"/>
</dbReference>
<reference evidence="2 3" key="1">
    <citation type="submission" date="2020-08" db="EMBL/GenBank/DDBJ databases">
        <title>Genomic Encyclopedia of Type Strains, Phase III (KMG-III): the genomes of soil and plant-associated and newly described type strains.</title>
        <authorList>
            <person name="Whitman W."/>
        </authorList>
    </citation>
    <scope>NUCLEOTIDE SEQUENCE [LARGE SCALE GENOMIC DNA]</scope>
    <source>
        <strain evidence="2 3">CECT 8577</strain>
    </source>
</reference>
<dbReference type="EMBL" id="JACHWU010000009">
    <property type="protein sequence ID" value="MBB3053346.1"/>
    <property type="molecule type" value="Genomic_DNA"/>
</dbReference>
<keyword evidence="3" id="KW-1185">Reference proteome</keyword>
<dbReference type="RefSeq" id="WP_183659051.1">
    <property type="nucleotide sequence ID" value="NZ_JACHWU010000009.1"/>
</dbReference>
<evidence type="ECO:0000259" key="1">
    <source>
        <dbReference type="Pfam" id="PF00149"/>
    </source>
</evidence>
<dbReference type="Gene3D" id="3.60.21.10">
    <property type="match status" value="1"/>
</dbReference>
<feature type="domain" description="Calcineurin-like phosphoesterase" evidence="1">
    <location>
        <begin position="59"/>
        <end position="255"/>
    </location>
</feature>
<name>A0A839S6D9_9PSEU</name>
<protein>
    <recommendedName>
        <fullName evidence="1">Calcineurin-like phosphoesterase domain-containing protein</fullName>
    </recommendedName>
</protein>
<dbReference type="Pfam" id="PF00149">
    <property type="entry name" value="Metallophos"/>
    <property type="match status" value="1"/>
</dbReference>
<dbReference type="AlphaFoldDB" id="A0A839S6D9"/>
<dbReference type="InterPro" id="IPR029052">
    <property type="entry name" value="Metallo-depent_PP-like"/>
</dbReference>
<sequence>MPWSPRLPVSSGEELAMAHLRTRFQRFTAVGAAISLALVAAPTVAHGQAPHAAQQEDFSIVVLPDTQYNSKSFPTVWDSTGKWIAAEAESRNIRYALHVGDVVHNSDEAIQWQRAVNGMDYLHNAVPYIIGPGNHDMDDAANSRDATAFNENFPRSEFADLPSFGGTYPSDGNDNSYHTFSAGGTDWLVLALKYEPTDAELEWGNQVIADHPDHQTMVVTHSYQKGDQRNETGEEVWNKLASKHENVSFVFSGHHVAAGMIESEGENGNTVYQVQADYQDPDNPDPNSFLRYMRFSPADKTVKVTTYSPHLDENKGDADNEFTIENFEFLTPTG</sequence>
<proteinExistence type="predicted"/>
<accession>A0A839S6D9</accession>
<comment type="caution">
    <text evidence="2">The sequence shown here is derived from an EMBL/GenBank/DDBJ whole genome shotgun (WGS) entry which is preliminary data.</text>
</comment>